<dbReference type="SMART" id="SM00365">
    <property type="entry name" value="LRR_SD22"/>
    <property type="match status" value="3"/>
</dbReference>
<dbReference type="SUPFAM" id="SSF52200">
    <property type="entry name" value="Toll/Interleukin receptor TIR domain"/>
    <property type="match status" value="1"/>
</dbReference>
<dbReference type="EMBL" id="CACVKT020003329">
    <property type="protein sequence ID" value="CAC5383085.1"/>
    <property type="molecule type" value="Genomic_DNA"/>
</dbReference>
<keyword evidence="6 7" id="KW-0472">Membrane</keyword>
<evidence type="ECO:0000313" key="9">
    <source>
        <dbReference type="EMBL" id="CAC5383085.1"/>
    </source>
</evidence>
<feature type="transmembrane region" description="Helical" evidence="7">
    <location>
        <begin position="498"/>
        <end position="522"/>
    </location>
</feature>
<reference evidence="9 10" key="1">
    <citation type="submission" date="2020-06" db="EMBL/GenBank/DDBJ databases">
        <authorList>
            <person name="Li R."/>
            <person name="Bekaert M."/>
        </authorList>
    </citation>
    <scope>NUCLEOTIDE SEQUENCE [LARGE SCALE GENOMIC DNA]</scope>
    <source>
        <strain evidence="10">wild</strain>
    </source>
</reference>
<dbReference type="PROSITE" id="PS50104">
    <property type="entry name" value="TIR"/>
    <property type="match status" value="1"/>
</dbReference>
<accession>A0A6J8BGN7</accession>
<evidence type="ECO:0000256" key="1">
    <source>
        <dbReference type="ARBA" id="ARBA00004167"/>
    </source>
</evidence>
<evidence type="ECO:0000259" key="8">
    <source>
        <dbReference type="PROSITE" id="PS50104"/>
    </source>
</evidence>
<comment type="subcellular location">
    <subcellularLocation>
        <location evidence="1">Membrane</location>
        <topology evidence="1">Single-pass membrane protein</topology>
    </subcellularLocation>
</comment>
<protein>
    <recommendedName>
        <fullName evidence="8">TIR domain-containing protein</fullName>
    </recommendedName>
</protein>
<organism evidence="9 10">
    <name type="scientific">Mytilus coruscus</name>
    <name type="common">Sea mussel</name>
    <dbReference type="NCBI Taxonomy" id="42192"/>
    <lineage>
        <taxon>Eukaryota</taxon>
        <taxon>Metazoa</taxon>
        <taxon>Spiralia</taxon>
        <taxon>Lophotrochozoa</taxon>
        <taxon>Mollusca</taxon>
        <taxon>Bivalvia</taxon>
        <taxon>Autobranchia</taxon>
        <taxon>Pteriomorphia</taxon>
        <taxon>Mytilida</taxon>
        <taxon>Mytiloidea</taxon>
        <taxon>Mytilidae</taxon>
        <taxon>Mytilinae</taxon>
        <taxon>Mytilus</taxon>
    </lineage>
</organism>
<keyword evidence="4" id="KW-0732">Signal</keyword>
<dbReference type="SMART" id="SM00255">
    <property type="entry name" value="TIR"/>
    <property type="match status" value="1"/>
</dbReference>
<keyword evidence="5 7" id="KW-1133">Transmembrane helix</keyword>
<dbReference type="Proteomes" id="UP000507470">
    <property type="component" value="Unassembled WGS sequence"/>
</dbReference>
<evidence type="ECO:0000256" key="2">
    <source>
        <dbReference type="ARBA" id="ARBA00009634"/>
    </source>
</evidence>
<dbReference type="InterPro" id="IPR035897">
    <property type="entry name" value="Toll_tir_struct_dom_sf"/>
</dbReference>
<comment type="similarity">
    <text evidence="2">Belongs to the Toll-like receptor family.</text>
</comment>
<dbReference type="OrthoDB" id="1526598at2759"/>
<gene>
    <name evidence="9" type="ORF">MCOR_18860</name>
</gene>
<dbReference type="PANTHER" id="PTHR24365">
    <property type="entry name" value="TOLL-LIKE RECEPTOR"/>
    <property type="match status" value="1"/>
</dbReference>
<evidence type="ECO:0000256" key="3">
    <source>
        <dbReference type="ARBA" id="ARBA00022692"/>
    </source>
</evidence>
<dbReference type="InterPro" id="IPR001611">
    <property type="entry name" value="Leu-rich_rpt"/>
</dbReference>
<dbReference type="AlphaFoldDB" id="A0A6J8BGN7"/>
<dbReference type="GO" id="GO:0038023">
    <property type="term" value="F:signaling receptor activity"/>
    <property type="evidence" value="ECO:0007669"/>
    <property type="project" value="TreeGrafter"/>
</dbReference>
<dbReference type="InterPro" id="IPR032675">
    <property type="entry name" value="LRR_dom_sf"/>
</dbReference>
<dbReference type="PRINTS" id="PR01537">
    <property type="entry name" value="INTRLKN1R1F"/>
</dbReference>
<proteinExistence type="inferred from homology"/>
<dbReference type="Pfam" id="PF01582">
    <property type="entry name" value="TIR"/>
    <property type="match status" value="1"/>
</dbReference>
<dbReference type="Gene3D" id="3.80.10.10">
    <property type="entry name" value="Ribonuclease Inhibitor"/>
    <property type="match status" value="3"/>
</dbReference>
<dbReference type="InterPro" id="IPR000157">
    <property type="entry name" value="TIR_dom"/>
</dbReference>
<dbReference type="PROSITE" id="PS51450">
    <property type="entry name" value="LRR"/>
    <property type="match status" value="2"/>
</dbReference>
<evidence type="ECO:0000256" key="5">
    <source>
        <dbReference type="ARBA" id="ARBA00022989"/>
    </source>
</evidence>
<evidence type="ECO:0000256" key="4">
    <source>
        <dbReference type="ARBA" id="ARBA00022729"/>
    </source>
</evidence>
<sequence length="693" mass="80654">MKCCQCVIFVPCKFDGRCFCLNDTTRPFINVSCVGEKITKIPKFPPTVYSIDLSNNEIGNIPNGTFENQINLRKLDFTSNCIKELEIDSFKGLSNLYELVLEKSCINFHKVPDSVFTPLTSLQHLNCKHILFHGINLPGRLVSTLIHLEYLEVDVSKSTPYGILFDKNFTKLLNLTKLKTGSCSGIEFDEKTFFNMKYLTAIDLSSCSGQIYNQSLYGRNKIKSLALGTFLWPQTESFLSLITDVKTFSSLENLFLTGCFERDVEFNGLILRLFNNLKISSKIKELRLNNNYIREILPPEDILVPPRTLQILDLSYNKLTCLCIDIYNLLILNLQNNFLGNCLPHFYCTRFKNLRLERFDLSFNVIHQLSDIMFAGHKNLQILNLSNNLLSDIDFDLSYNPKLKILDLSNNNITIIANKQAMTTLTKMMGQSTFAIDLSNNVFSCNCRTVGFLEWIVNDLDHFRNNDIYKCKLENKTIITMHSFKTIVRQLAKDCNSYSTIVICVTLGIVVFLITLCVGLMYRYRWKLRYMYYMTKSKYYRYKPNDDNESYTYNAFISYSDMEKDFVVNECIPFLEHADEMKLCIHHRDFLPGEEITVNITNAIHESKRTICIITRSFLDSYYCMFEFNMARMESIYSRNEQNILFLVFYEQIHPRNLPLVMLELVQNQSYIEYPHDEQGNVVFWEKVREAIA</sequence>
<evidence type="ECO:0000256" key="7">
    <source>
        <dbReference type="SAM" id="Phobius"/>
    </source>
</evidence>
<dbReference type="GO" id="GO:0007165">
    <property type="term" value="P:signal transduction"/>
    <property type="evidence" value="ECO:0007669"/>
    <property type="project" value="InterPro"/>
</dbReference>
<evidence type="ECO:0000313" key="10">
    <source>
        <dbReference type="Proteomes" id="UP000507470"/>
    </source>
</evidence>
<dbReference type="GO" id="GO:0005886">
    <property type="term" value="C:plasma membrane"/>
    <property type="evidence" value="ECO:0007669"/>
    <property type="project" value="TreeGrafter"/>
</dbReference>
<dbReference type="Gene3D" id="3.40.50.10140">
    <property type="entry name" value="Toll/interleukin-1 receptor homology (TIR) domain"/>
    <property type="match status" value="1"/>
</dbReference>
<keyword evidence="3 7" id="KW-0812">Transmembrane</keyword>
<name>A0A6J8BGN7_MYTCO</name>
<dbReference type="SUPFAM" id="SSF52047">
    <property type="entry name" value="RNI-like"/>
    <property type="match status" value="1"/>
</dbReference>
<dbReference type="Pfam" id="PF13855">
    <property type="entry name" value="LRR_8"/>
    <property type="match status" value="2"/>
</dbReference>
<evidence type="ECO:0000256" key="6">
    <source>
        <dbReference type="ARBA" id="ARBA00023136"/>
    </source>
</evidence>
<keyword evidence="10" id="KW-1185">Reference proteome</keyword>
<dbReference type="PANTHER" id="PTHR24365:SF541">
    <property type="entry name" value="PROTEIN TOLL-RELATED"/>
    <property type="match status" value="1"/>
</dbReference>
<feature type="domain" description="TIR" evidence="8">
    <location>
        <begin position="551"/>
        <end position="692"/>
    </location>
</feature>